<name>A0A2N8ZES9_9VIBR</name>
<proteinExistence type="predicted"/>
<keyword evidence="2" id="KW-1185">Reference proteome</keyword>
<dbReference type="EMBL" id="LT960611">
    <property type="protein sequence ID" value="SON50413.1"/>
    <property type="molecule type" value="Genomic_DNA"/>
</dbReference>
<evidence type="ECO:0000313" key="1">
    <source>
        <dbReference type="EMBL" id="SON50413.1"/>
    </source>
</evidence>
<organism evidence="1 2">
    <name type="scientific">Vibrio tapetis subsp. tapetis</name>
    <dbReference type="NCBI Taxonomy" id="1671868"/>
    <lineage>
        <taxon>Bacteria</taxon>
        <taxon>Pseudomonadati</taxon>
        <taxon>Pseudomonadota</taxon>
        <taxon>Gammaproteobacteria</taxon>
        <taxon>Vibrionales</taxon>
        <taxon>Vibrionaceae</taxon>
        <taxon>Vibrio</taxon>
    </lineage>
</organism>
<dbReference type="KEGG" id="vta:A2434"/>
<dbReference type="Proteomes" id="UP000235828">
    <property type="component" value="Chromosome A"/>
</dbReference>
<accession>A0A2N8ZES9</accession>
<gene>
    <name evidence="1" type="ORF">VTAP4600_A2434</name>
</gene>
<dbReference type="AlphaFoldDB" id="A0A2N8ZES9"/>
<evidence type="ECO:0000313" key="2">
    <source>
        <dbReference type="Proteomes" id="UP000235828"/>
    </source>
</evidence>
<evidence type="ECO:0008006" key="3">
    <source>
        <dbReference type="Google" id="ProtNLM"/>
    </source>
</evidence>
<dbReference type="RefSeq" id="WP_102522902.1">
    <property type="nucleotide sequence ID" value="NZ_LT960611.1"/>
</dbReference>
<sequence length="80" mass="9126">MRNKYNWPLLHKEFGCYKAKDPALSMSSFARAKGIPESTFRKGLLTYSRKLKASNVKAPRVASKKKVTLTITTHFELISH</sequence>
<protein>
    <recommendedName>
        <fullName evidence="3">Transposase</fullName>
    </recommendedName>
</protein>
<reference evidence="1 2" key="1">
    <citation type="submission" date="2017-10" db="EMBL/GenBank/DDBJ databases">
        <authorList>
            <person name="Banno H."/>
            <person name="Chua N.-H."/>
        </authorList>
    </citation>
    <scope>NUCLEOTIDE SEQUENCE [LARGE SCALE GENOMIC DNA]</scope>
    <source>
        <strain evidence="1">Vibrio tapetis CECT4600</strain>
    </source>
</reference>